<proteinExistence type="predicted"/>
<feature type="region of interest" description="Disordered" evidence="1">
    <location>
        <begin position="98"/>
        <end position="123"/>
    </location>
</feature>
<sequence length="123" mass="13339">MDIKIKTSQRAMVMETAVPPSSSIHLHSHTGSEVRTAVFQSSTAILGPGGWVQGGTDITLGKKSYSGLARRQLAFFFANERKHFVRMKWGLVSYENVKRSSSADPTRDTSAPTTSYTSVASSA</sequence>
<dbReference type="Proteomes" id="UP000267821">
    <property type="component" value="Unassembled WGS sequence"/>
</dbReference>
<name>A0A3N4LC08_9PEZI</name>
<dbReference type="AlphaFoldDB" id="A0A3N4LC08"/>
<protein>
    <submittedName>
        <fullName evidence="2">Uncharacterized protein</fullName>
    </submittedName>
</protein>
<organism evidence="2 3">
    <name type="scientific">Terfezia boudieri ATCC MYA-4762</name>
    <dbReference type="NCBI Taxonomy" id="1051890"/>
    <lineage>
        <taxon>Eukaryota</taxon>
        <taxon>Fungi</taxon>
        <taxon>Dikarya</taxon>
        <taxon>Ascomycota</taxon>
        <taxon>Pezizomycotina</taxon>
        <taxon>Pezizomycetes</taxon>
        <taxon>Pezizales</taxon>
        <taxon>Pezizaceae</taxon>
        <taxon>Terfezia</taxon>
    </lineage>
</organism>
<keyword evidence="3" id="KW-1185">Reference proteome</keyword>
<evidence type="ECO:0000313" key="3">
    <source>
        <dbReference type="Proteomes" id="UP000267821"/>
    </source>
</evidence>
<gene>
    <name evidence="2" type="ORF">L211DRAFT_852371</name>
</gene>
<dbReference type="EMBL" id="ML121572">
    <property type="protein sequence ID" value="RPB20417.1"/>
    <property type="molecule type" value="Genomic_DNA"/>
</dbReference>
<dbReference type="InParanoid" id="A0A3N4LC08"/>
<evidence type="ECO:0000313" key="2">
    <source>
        <dbReference type="EMBL" id="RPB20417.1"/>
    </source>
</evidence>
<reference evidence="2 3" key="1">
    <citation type="journal article" date="2018" name="Nat. Ecol. Evol.">
        <title>Pezizomycetes genomes reveal the molecular basis of ectomycorrhizal truffle lifestyle.</title>
        <authorList>
            <person name="Murat C."/>
            <person name="Payen T."/>
            <person name="Noel B."/>
            <person name="Kuo A."/>
            <person name="Morin E."/>
            <person name="Chen J."/>
            <person name="Kohler A."/>
            <person name="Krizsan K."/>
            <person name="Balestrini R."/>
            <person name="Da Silva C."/>
            <person name="Montanini B."/>
            <person name="Hainaut M."/>
            <person name="Levati E."/>
            <person name="Barry K.W."/>
            <person name="Belfiori B."/>
            <person name="Cichocki N."/>
            <person name="Clum A."/>
            <person name="Dockter R.B."/>
            <person name="Fauchery L."/>
            <person name="Guy J."/>
            <person name="Iotti M."/>
            <person name="Le Tacon F."/>
            <person name="Lindquist E.A."/>
            <person name="Lipzen A."/>
            <person name="Malagnac F."/>
            <person name="Mello A."/>
            <person name="Molinier V."/>
            <person name="Miyauchi S."/>
            <person name="Poulain J."/>
            <person name="Riccioni C."/>
            <person name="Rubini A."/>
            <person name="Sitrit Y."/>
            <person name="Splivallo R."/>
            <person name="Traeger S."/>
            <person name="Wang M."/>
            <person name="Zifcakova L."/>
            <person name="Wipf D."/>
            <person name="Zambonelli A."/>
            <person name="Paolocci F."/>
            <person name="Nowrousian M."/>
            <person name="Ottonello S."/>
            <person name="Baldrian P."/>
            <person name="Spatafora J.W."/>
            <person name="Henrissat B."/>
            <person name="Nagy L.G."/>
            <person name="Aury J.M."/>
            <person name="Wincker P."/>
            <person name="Grigoriev I.V."/>
            <person name="Bonfante P."/>
            <person name="Martin F.M."/>
        </authorList>
    </citation>
    <scope>NUCLEOTIDE SEQUENCE [LARGE SCALE GENOMIC DNA]</scope>
    <source>
        <strain evidence="2 3">ATCC MYA-4762</strain>
    </source>
</reference>
<accession>A0A3N4LC08</accession>
<feature type="compositionally biased region" description="Polar residues" evidence="1">
    <location>
        <begin position="99"/>
        <end position="123"/>
    </location>
</feature>
<evidence type="ECO:0000256" key="1">
    <source>
        <dbReference type="SAM" id="MobiDB-lite"/>
    </source>
</evidence>